<organism evidence="1 2">
    <name type="scientific">Cloeon dipterum</name>
    <dbReference type="NCBI Taxonomy" id="197152"/>
    <lineage>
        <taxon>Eukaryota</taxon>
        <taxon>Metazoa</taxon>
        <taxon>Ecdysozoa</taxon>
        <taxon>Arthropoda</taxon>
        <taxon>Hexapoda</taxon>
        <taxon>Insecta</taxon>
        <taxon>Pterygota</taxon>
        <taxon>Palaeoptera</taxon>
        <taxon>Ephemeroptera</taxon>
        <taxon>Pisciforma</taxon>
        <taxon>Baetidae</taxon>
        <taxon>Cloeon</taxon>
    </lineage>
</organism>
<dbReference type="EMBL" id="CADEPI010000504">
    <property type="protein sequence ID" value="CAB3386741.1"/>
    <property type="molecule type" value="Genomic_DNA"/>
</dbReference>
<keyword evidence="2" id="KW-1185">Reference proteome</keyword>
<comment type="caution">
    <text evidence="1">The sequence shown here is derived from an EMBL/GenBank/DDBJ whole genome shotgun (WGS) entry which is preliminary data.</text>
</comment>
<proteinExistence type="predicted"/>
<accession>A0A8S1DXN4</accession>
<evidence type="ECO:0000313" key="1">
    <source>
        <dbReference type="EMBL" id="CAB3386741.1"/>
    </source>
</evidence>
<name>A0A8S1DXN4_9INSE</name>
<gene>
    <name evidence="1" type="ORF">CLODIP_2_CD07587</name>
</gene>
<dbReference type="Proteomes" id="UP000494165">
    <property type="component" value="Unassembled WGS sequence"/>
</dbReference>
<reference evidence="1 2" key="1">
    <citation type="submission" date="2020-04" db="EMBL/GenBank/DDBJ databases">
        <authorList>
            <person name="Alioto T."/>
            <person name="Alioto T."/>
            <person name="Gomez Garrido J."/>
        </authorList>
    </citation>
    <scope>NUCLEOTIDE SEQUENCE [LARGE SCALE GENOMIC DNA]</scope>
</reference>
<evidence type="ECO:0000313" key="2">
    <source>
        <dbReference type="Proteomes" id="UP000494165"/>
    </source>
</evidence>
<dbReference type="AlphaFoldDB" id="A0A8S1DXN4"/>
<sequence>MRLEDVTALAIAKNITYYLNIDDPKWKLMNFSSYLRNVMLKALSSRTIYRIYPSGVSEQELFRVLEVLLNRLTLEINLRNGHMDIYRRCSEEQFCEILDLISTKATNLEKLEFSTNLGSTQRMVFISRDDPEIYLYNIYDLKYYLTMYLPVLERIEIRSAGQKFRDFGCCHYLNWKEHLELPEQTSQLRFLHAHPPKKILAFYLKFPFVTHLTVSPDHRRHYDQNAIDSMMHFSHLESLRLNDKLALYIEPFMDHYGVHLRTLIIDAMMDGDLNLNYISSKCPQLEVLEISTKVSSFNSEDLFPQLKEFLWAIPYVSNNIKLSNILSMPMLECIRIHDIRNSSFNLDDLKGQSADMISKQKVPSQLKLFYMFYIEMNLFLVNSILDPNLKSQKDG</sequence>
<protein>
    <submittedName>
        <fullName evidence="1">Uncharacterized protein</fullName>
    </submittedName>
</protein>